<dbReference type="EMBL" id="QEAQ01000058">
    <property type="protein sequence ID" value="TPX57111.1"/>
    <property type="molecule type" value="Genomic_DNA"/>
</dbReference>
<organism evidence="5 6">
    <name type="scientific">Powellomyces hirtus</name>
    <dbReference type="NCBI Taxonomy" id="109895"/>
    <lineage>
        <taxon>Eukaryota</taxon>
        <taxon>Fungi</taxon>
        <taxon>Fungi incertae sedis</taxon>
        <taxon>Chytridiomycota</taxon>
        <taxon>Chytridiomycota incertae sedis</taxon>
        <taxon>Chytridiomycetes</taxon>
        <taxon>Spizellomycetales</taxon>
        <taxon>Powellomycetaceae</taxon>
        <taxon>Powellomyces</taxon>
    </lineage>
</organism>
<dbReference type="InterPro" id="IPR015947">
    <property type="entry name" value="PUA-like_sf"/>
</dbReference>
<feature type="region of interest" description="Disordered" evidence="3">
    <location>
        <begin position="29"/>
        <end position="129"/>
    </location>
</feature>
<evidence type="ECO:0000313" key="5">
    <source>
        <dbReference type="EMBL" id="TPX57111.1"/>
    </source>
</evidence>
<dbReference type="InterPro" id="IPR045134">
    <property type="entry name" value="UHRF1/2-like"/>
</dbReference>
<accession>A0A507E058</accession>
<dbReference type="GO" id="GO:0016567">
    <property type="term" value="P:protein ubiquitination"/>
    <property type="evidence" value="ECO:0007669"/>
    <property type="project" value="TreeGrafter"/>
</dbReference>
<dbReference type="PROSITE" id="PS51015">
    <property type="entry name" value="YDG"/>
    <property type="match status" value="1"/>
</dbReference>
<evidence type="ECO:0000313" key="6">
    <source>
        <dbReference type="Proteomes" id="UP000318582"/>
    </source>
</evidence>
<dbReference type="GO" id="GO:0005634">
    <property type="term" value="C:nucleus"/>
    <property type="evidence" value="ECO:0007669"/>
    <property type="project" value="UniProtKB-SubCell"/>
</dbReference>
<dbReference type="PANTHER" id="PTHR14140:SF27">
    <property type="entry name" value="OS04G0289800 PROTEIN"/>
    <property type="match status" value="1"/>
</dbReference>
<evidence type="ECO:0000256" key="2">
    <source>
        <dbReference type="PROSITE-ProRule" id="PRU00358"/>
    </source>
</evidence>
<feature type="compositionally biased region" description="Acidic residues" evidence="3">
    <location>
        <begin position="60"/>
        <end position="80"/>
    </location>
</feature>
<dbReference type="InterPro" id="IPR003105">
    <property type="entry name" value="SRA_YDG"/>
</dbReference>
<evidence type="ECO:0000256" key="3">
    <source>
        <dbReference type="SAM" id="MobiDB-lite"/>
    </source>
</evidence>
<dbReference type="GO" id="GO:0061630">
    <property type="term" value="F:ubiquitin protein ligase activity"/>
    <property type="evidence" value="ECO:0007669"/>
    <property type="project" value="TreeGrafter"/>
</dbReference>
<reference evidence="5 6" key="1">
    <citation type="journal article" date="2019" name="Sci. Rep.">
        <title>Comparative genomics of chytrid fungi reveal insights into the obligate biotrophic and pathogenic lifestyle of Synchytrium endobioticum.</title>
        <authorList>
            <person name="van de Vossenberg B.T.L.H."/>
            <person name="Warris S."/>
            <person name="Nguyen H.D.T."/>
            <person name="van Gent-Pelzer M.P.E."/>
            <person name="Joly D.L."/>
            <person name="van de Geest H.C."/>
            <person name="Bonants P.J.M."/>
            <person name="Smith D.S."/>
            <person name="Levesque C.A."/>
            <person name="van der Lee T.A.J."/>
        </authorList>
    </citation>
    <scope>NUCLEOTIDE SEQUENCE [LARGE SCALE GENOMIC DNA]</scope>
    <source>
        <strain evidence="5 6">CBS 809.83</strain>
    </source>
</reference>
<dbReference type="Proteomes" id="UP000318582">
    <property type="component" value="Unassembled WGS sequence"/>
</dbReference>
<feature type="region of interest" description="Disordered" evidence="3">
    <location>
        <begin position="288"/>
        <end position="317"/>
    </location>
</feature>
<dbReference type="Gene3D" id="2.30.280.10">
    <property type="entry name" value="SRA-YDG"/>
    <property type="match status" value="1"/>
</dbReference>
<sequence length="317" mass="35066">MLGTGADVTAYEQQRLKKIAANRALLASLGIEPLPAPAPKVTKKRLVAKKVRKEPKTSEPEDGDFEDKPEEKSEDEEEEENLPRRRSKRLRGHAAADKRALGDEDDDVSNVPEKRRRTNSARTVKTSRENSFGEIPGVEVGRTWAMRMQCSYDGVHRPPVSGIHGGLDGCYSIALSGGYEDDVDLGEAFTYTGEGGRDLAGTKAKPKNLRTAPQSKDQTLTRGNLAMWKSAETGTTVRVVRGYKLDSPYAPLEGYRYDGLYKVEKAWSETGLAGYLVYKFALKRLPGQPSLPVRTQEPDFEDGDEQQSDADEEVDSE</sequence>
<evidence type="ECO:0000256" key="1">
    <source>
        <dbReference type="ARBA" id="ARBA00023242"/>
    </source>
</evidence>
<feature type="compositionally biased region" description="Acidic residues" evidence="3">
    <location>
        <begin position="298"/>
        <end position="317"/>
    </location>
</feature>
<protein>
    <recommendedName>
        <fullName evidence="4">YDG domain-containing protein</fullName>
    </recommendedName>
</protein>
<dbReference type="SUPFAM" id="SSF88697">
    <property type="entry name" value="PUA domain-like"/>
    <property type="match status" value="1"/>
</dbReference>
<keyword evidence="6" id="KW-1185">Reference proteome</keyword>
<comment type="subcellular location">
    <subcellularLocation>
        <location evidence="2">Nucleus</location>
    </subcellularLocation>
</comment>
<dbReference type="STRING" id="109895.A0A507E058"/>
<dbReference type="Pfam" id="PF02182">
    <property type="entry name" value="SAD_SRA"/>
    <property type="match status" value="1"/>
</dbReference>
<evidence type="ECO:0000259" key="4">
    <source>
        <dbReference type="PROSITE" id="PS51015"/>
    </source>
</evidence>
<dbReference type="InterPro" id="IPR036987">
    <property type="entry name" value="SRA-YDG_sf"/>
</dbReference>
<keyword evidence="1 2" id="KW-0539">Nucleus</keyword>
<proteinExistence type="predicted"/>
<dbReference type="PANTHER" id="PTHR14140">
    <property type="entry name" value="E3 UBIQUITIN-PROTEIN LIGASE UHRF-RELATED"/>
    <property type="match status" value="1"/>
</dbReference>
<dbReference type="SMART" id="SM00466">
    <property type="entry name" value="SRA"/>
    <property type="match status" value="1"/>
</dbReference>
<name>A0A507E058_9FUNG</name>
<dbReference type="GO" id="GO:0044027">
    <property type="term" value="P:negative regulation of gene expression via chromosomal CpG island methylation"/>
    <property type="evidence" value="ECO:0007669"/>
    <property type="project" value="TreeGrafter"/>
</dbReference>
<dbReference type="FunFam" id="2.30.280.10:FF:000005">
    <property type="entry name" value="E3 ubiquitin-protein ligase UHRF1"/>
    <property type="match status" value="1"/>
</dbReference>
<feature type="domain" description="YDG" evidence="4">
    <location>
        <begin position="133"/>
        <end position="284"/>
    </location>
</feature>
<gene>
    <name evidence="5" type="ORF">PhCBS80983_g04079</name>
</gene>
<dbReference type="AlphaFoldDB" id="A0A507E058"/>
<comment type="caution">
    <text evidence="5">The sequence shown here is derived from an EMBL/GenBank/DDBJ whole genome shotgun (WGS) entry which is preliminary data.</text>
</comment>
<feature type="compositionally biased region" description="Basic residues" evidence="3">
    <location>
        <begin position="41"/>
        <end position="53"/>
    </location>
</feature>